<proteinExistence type="predicted"/>
<reference evidence="3" key="1">
    <citation type="submission" date="2016-06" db="UniProtKB">
        <authorList>
            <consortium name="WormBaseParasite"/>
        </authorList>
    </citation>
    <scope>IDENTIFICATION</scope>
</reference>
<dbReference type="WBParaSite" id="SCUD_0002203601-mRNA-1">
    <property type="protein sequence ID" value="SCUD_0002203601-mRNA-1"/>
    <property type="gene ID" value="SCUD_0002203601"/>
</dbReference>
<organism evidence="3">
    <name type="scientific">Schistosoma curassoni</name>
    <dbReference type="NCBI Taxonomy" id="6186"/>
    <lineage>
        <taxon>Eukaryota</taxon>
        <taxon>Metazoa</taxon>
        <taxon>Spiralia</taxon>
        <taxon>Lophotrochozoa</taxon>
        <taxon>Platyhelminthes</taxon>
        <taxon>Trematoda</taxon>
        <taxon>Digenea</taxon>
        <taxon>Strigeidida</taxon>
        <taxon>Schistosomatoidea</taxon>
        <taxon>Schistosomatidae</taxon>
        <taxon>Schistosoma</taxon>
    </lineage>
</organism>
<dbReference type="SMART" id="SM00150">
    <property type="entry name" value="SPEC"/>
    <property type="match status" value="1"/>
</dbReference>
<dbReference type="SUPFAM" id="SSF46966">
    <property type="entry name" value="Spectrin repeat"/>
    <property type="match status" value="1"/>
</dbReference>
<evidence type="ECO:0000313" key="2">
    <source>
        <dbReference type="Proteomes" id="UP000279833"/>
    </source>
</evidence>
<sequence length="288" mass="32089">DASELQHRISAFTRAVEVRRETLDLGCGFYSHTKEALAWLHNARETHNPGEHLPASIEGMEDELTSFHRNRATMEKDVDRALAEGEALIARLKDSEEIAHLRTVLNQVSNERTTVSALLTERQVRLDLCLQLRLFEADVHSALDCLRHNIPSLSNLNQSTDVNSIHQNNNSTTNRYFWLADPRQAPDMAAIEEVLSSCLSVLPTAEEVLNKGSELARAFESVGVNFPAGGPGSSDSGMGDSAETAVERVHRLMTELADVVTSVDVLNERLNGELDWRRLQLQSRQVSR</sequence>
<dbReference type="AlphaFoldDB" id="A0A183L3X5"/>
<evidence type="ECO:0000313" key="1">
    <source>
        <dbReference type="EMBL" id="VDP77413.1"/>
    </source>
</evidence>
<reference evidence="1 2" key="2">
    <citation type="submission" date="2018-11" db="EMBL/GenBank/DDBJ databases">
        <authorList>
            <consortium name="Pathogen Informatics"/>
        </authorList>
    </citation>
    <scope>NUCLEOTIDE SEQUENCE [LARGE SCALE GENOMIC DNA]</scope>
    <source>
        <strain evidence="1">Dakar</strain>
        <strain evidence="2">Dakar, Senegal</strain>
    </source>
</reference>
<gene>
    <name evidence="1" type="ORF">SCUD_LOCUS22033</name>
</gene>
<dbReference type="Proteomes" id="UP000279833">
    <property type="component" value="Unassembled WGS sequence"/>
</dbReference>
<protein>
    <submittedName>
        <fullName evidence="3">Spectrin repeat-containing domain protein</fullName>
    </submittedName>
</protein>
<keyword evidence="2" id="KW-1185">Reference proteome</keyword>
<name>A0A183L3X5_9TREM</name>
<dbReference type="Gene3D" id="1.20.58.60">
    <property type="match status" value="1"/>
</dbReference>
<dbReference type="EMBL" id="UZAK01048131">
    <property type="protein sequence ID" value="VDP77413.1"/>
    <property type="molecule type" value="Genomic_DNA"/>
</dbReference>
<accession>A0A183L3X5</accession>
<evidence type="ECO:0000313" key="3">
    <source>
        <dbReference type="WBParaSite" id="SCUD_0002203601-mRNA-1"/>
    </source>
</evidence>
<dbReference type="InterPro" id="IPR018159">
    <property type="entry name" value="Spectrin/alpha-actinin"/>
</dbReference>
<dbReference type="STRING" id="6186.A0A183L3X5"/>